<dbReference type="Proteomes" id="UP001652625">
    <property type="component" value="Chromosome 14"/>
</dbReference>
<feature type="compositionally biased region" description="Low complexity" evidence="9">
    <location>
        <begin position="116"/>
        <end position="125"/>
    </location>
</feature>
<reference evidence="11" key="1">
    <citation type="submission" date="2025-08" db="UniProtKB">
        <authorList>
            <consortium name="RefSeq"/>
        </authorList>
    </citation>
    <scope>IDENTIFICATION</scope>
</reference>
<evidence type="ECO:0000256" key="1">
    <source>
        <dbReference type="ARBA" id="ARBA00004173"/>
    </source>
</evidence>
<accession>A0ABM4DFL5</accession>
<dbReference type="PANTHER" id="PTHR21622">
    <property type="entry name" value="COILED-COIL-HELIX-COILED-COIL-HELIX DOMAIN CONTAINING 4"/>
    <property type="match status" value="1"/>
</dbReference>
<keyword evidence="5" id="KW-0811">Translocation</keyword>
<keyword evidence="8" id="KW-0676">Redox-active center</keyword>
<evidence type="ECO:0000256" key="3">
    <source>
        <dbReference type="ARBA" id="ARBA00022927"/>
    </source>
</evidence>
<organism evidence="10 11">
    <name type="scientific">Hydra vulgaris</name>
    <name type="common">Hydra</name>
    <name type="synonym">Hydra attenuata</name>
    <dbReference type="NCBI Taxonomy" id="6087"/>
    <lineage>
        <taxon>Eukaryota</taxon>
        <taxon>Metazoa</taxon>
        <taxon>Cnidaria</taxon>
        <taxon>Hydrozoa</taxon>
        <taxon>Hydroidolina</taxon>
        <taxon>Anthoathecata</taxon>
        <taxon>Aplanulata</taxon>
        <taxon>Hydridae</taxon>
        <taxon>Hydra</taxon>
    </lineage>
</organism>
<dbReference type="Gene3D" id="1.10.287.2900">
    <property type="match status" value="1"/>
</dbReference>
<feature type="compositionally biased region" description="Basic and acidic residues" evidence="9">
    <location>
        <begin position="132"/>
        <end position="141"/>
    </location>
</feature>
<dbReference type="RefSeq" id="XP_065673218.1">
    <property type="nucleotide sequence ID" value="XM_065817146.1"/>
</dbReference>
<sequence length="141" mass="15979">MSYCKEDGKDKIIFITEEDYKKSSENPLLPSGEEAHGLIKENGEINWDCPCLQGMADGPCGEEFKGAFSCFHYSNTEPKGMDCFDNFKTMQECFLKHPDVYGTLDDNNENNDTSINEDTNINEHTNINEEIDNNKDENSST</sequence>
<keyword evidence="4" id="KW-0560">Oxidoreductase</keyword>
<keyword evidence="2" id="KW-0813">Transport</keyword>
<evidence type="ECO:0000313" key="11">
    <source>
        <dbReference type="RefSeq" id="XP_065673218.1"/>
    </source>
</evidence>
<dbReference type="PANTHER" id="PTHR21622:SF0">
    <property type="entry name" value="COILED-COIL-HELIX-COILED-COIL-HELIX DOMAIN CONTAINING 4"/>
    <property type="match status" value="1"/>
</dbReference>
<keyword evidence="7" id="KW-1015">Disulfide bond</keyword>
<dbReference type="GeneID" id="100203461"/>
<protein>
    <submittedName>
        <fullName evidence="11">Mitochondrial intermembrane space import and assembly protein 40 isoform X2</fullName>
    </submittedName>
</protein>
<dbReference type="InterPro" id="IPR039289">
    <property type="entry name" value="CHCHD4"/>
</dbReference>
<keyword evidence="6" id="KW-0496">Mitochondrion</keyword>
<evidence type="ECO:0000256" key="4">
    <source>
        <dbReference type="ARBA" id="ARBA00023002"/>
    </source>
</evidence>
<dbReference type="PROSITE" id="PS51808">
    <property type="entry name" value="CHCH"/>
    <property type="match status" value="1"/>
</dbReference>
<name>A0ABM4DFL5_HYDVU</name>
<proteinExistence type="predicted"/>
<evidence type="ECO:0000256" key="2">
    <source>
        <dbReference type="ARBA" id="ARBA00022448"/>
    </source>
</evidence>
<evidence type="ECO:0000256" key="6">
    <source>
        <dbReference type="ARBA" id="ARBA00023128"/>
    </source>
</evidence>
<evidence type="ECO:0000256" key="9">
    <source>
        <dbReference type="SAM" id="MobiDB-lite"/>
    </source>
</evidence>
<gene>
    <name evidence="11" type="primary">LOC100203461</name>
</gene>
<keyword evidence="10" id="KW-1185">Reference proteome</keyword>
<evidence type="ECO:0000256" key="7">
    <source>
        <dbReference type="ARBA" id="ARBA00023157"/>
    </source>
</evidence>
<evidence type="ECO:0000256" key="8">
    <source>
        <dbReference type="ARBA" id="ARBA00023284"/>
    </source>
</evidence>
<evidence type="ECO:0000256" key="5">
    <source>
        <dbReference type="ARBA" id="ARBA00023010"/>
    </source>
</evidence>
<comment type="subcellular location">
    <subcellularLocation>
        <location evidence="1">Mitochondrion</location>
    </subcellularLocation>
</comment>
<evidence type="ECO:0000313" key="10">
    <source>
        <dbReference type="Proteomes" id="UP001652625"/>
    </source>
</evidence>
<feature type="region of interest" description="Disordered" evidence="9">
    <location>
        <begin position="104"/>
        <end position="141"/>
    </location>
</feature>
<keyword evidence="3" id="KW-0653">Protein transport</keyword>